<organism evidence="1 2">
    <name type="scientific">Parafrankia irregularis</name>
    <dbReference type="NCBI Taxonomy" id="795642"/>
    <lineage>
        <taxon>Bacteria</taxon>
        <taxon>Bacillati</taxon>
        <taxon>Actinomycetota</taxon>
        <taxon>Actinomycetes</taxon>
        <taxon>Frankiales</taxon>
        <taxon>Frankiaceae</taxon>
        <taxon>Parafrankia</taxon>
    </lineage>
</organism>
<name>A0A0S4QZ76_9ACTN</name>
<dbReference type="EMBL" id="FAOZ01000048">
    <property type="protein sequence ID" value="CUU60839.1"/>
    <property type="molecule type" value="Genomic_DNA"/>
</dbReference>
<sequence>MTATVSCTCGWTADYPTVLAAATAPHQCGVTPPAEPVAAPAPAPAPAPVAVRRRPRVALAGGTSTGYPTARDMELA</sequence>
<keyword evidence="2" id="KW-1185">Reference proteome</keyword>
<gene>
    <name evidence="1" type="ORF">Ga0074812_14839</name>
</gene>
<dbReference type="RefSeq" id="WP_091286390.1">
    <property type="nucleotide sequence ID" value="NZ_FAOZ01000048.1"/>
</dbReference>
<evidence type="ECO:0000313" key="1">
    <source>
        <dbReference type="EMBL" id="CUU60839.1"/>
    </source>
</evidence>
<protein>
    <submittedName>
        <fullName evidence="1">Uncharacterized protein</fullName>
    </submittedName>
</protein>
<evidence type="ECO:0000313" key="2">
    <source>
        <dbReference type="Proteomes" id="UP000198802"/>
    </source>
</evidence>
<dbReference type="AlphaFoldDB" id="A0A0S4QZ76"/>
<reference evidence="2" key="1">
    <citation type="submission" date="2015-11" db="EMBL/GenBank/DDBJ databases">
        <authorList>
            <person name="Varghese N."/>
        </authorList>
    </citation>
    <scope>NUCLEOTIDE SEQUENCE [LARGE SCALE GENOMIC DNA]</scope>
    <source>
        <strain evidence="2">DSM 45899</strain>
    </source>
</reference>
<accession>A0A0S4QZ76</accession>
<proteinExistence type="predicted"/>
<dbReference type="Proteomes" id="UP000198802">
    <property type="component" value="Unassembled WGS sequence"/>
</dbReference>